<evidence type="ECO:0000256" key="2">
    <source>
        <dbReference type="ARBA" id="ARBA00022448"/>
    </source>
</evidence>
<dbReference type="SUPFAM" id="SSF161098">
    <property type="entry name" value="MetI-like"/>
    <property type="match status" value="1"/>
</dbReference>
<feature type="transmembrane region" description="Helical" evidence="8">
    <location>
        <begin position="105"/>
        <end position="129"/>
    </location>
</feature>
<evidence type="ECO:0000256" key="4">
    <source>
        <dbReference type="ARBA" id="ARBA00022692"/>
    </source>
</evidence>
<dbReference type="STRING" id="888816.HMPREF9389_0282"/>
<comment type="similarity">
    <text evidence="8">Belongs to the binding-protein-dependent transport system permease family.</text>
</comment>
<name>F3UN74_STRSA</name>
<keyword evidence="4 8" id="KW-0812">Transmembrane</keyword>
<keyword evidence="2 8" id="KW-0813">Transport</keyword>
<evidence type="ECO:0000313" key="10">
    <source>
        <dbReference type="EMBL" id="EGJ43602.1"/>
    </source>
</evidence>
<reference evidence="10 11" key="1">
    <citation type="submission" date="2011-03" db="EMBL/GenBank/DDBJ databases">
        <authorList>
            <person name="Muzny D."/>
            <person name="Qin X."/>
            <person name="Deng J."/>
            <person name="Jiang H."/>
            <person name="Liu Y."/>
            <person name="Qu J."/>
            <person name="Song X.-Z."/>
            <person name="Zhang L."/>
            <person name="Thornton R."/>
            <person name="Coyle M."/>
            <person name="Francisco L."/>
            <person name="Jackson L."/>
            <person name="Javaid M."/>
            <person name="Korchina V."/>
            <person name="Kovar C."/>
            <person name="Mata R."/>
            <person name="Mathew T."/>
            <person name="Ngo R."/>
            <person name="Nguyen L."/>
            <person name="Nguyen N."/>
            <person name="Okwuonu G."/>
            <person name="Ongeri F."/>
            <person name="Pham C."/>
            <person name="Simmons D."/>
            <person name="Wilczek-Boney K."/>
            <person name="Hale W."/>
            <person name="Jakkamsetti A."/>
            <person name="Pham P."/>
            <person name="Ruth R."/>
            <person name="San Lucas F."/>
            <person name="Warren J."/>
            <person name="Zhang J."/>
            <person name="Zhao Z."/>
            <person name="Zhou C."/>
            <person name="Zhu D."/>
            <person name="Lee S."/>
            <person name="Bess C."/>
            <person name="Blankenburg K."/>
            <person name="Forbes L."/>
            <person name="Fu Q."/>
            <person name="Gubbala S."/>
            <person name="Hirani K."/>
            <person name="Jayaseelan J.C."/>
            <person name="Lara F."/>
            <person name="Munidasa M."/>
            <person name="Palculict T."/>
            <person name="Patil S."/>
            <person name="Pu L.-L."/>
            <person name="Saada N."/>
            <person name="Tang L."/>
            <person name="Weissenberger G."/>
            <person name="Zhu Y."/>
            <person name="Hemphill L."/>
            <person name="Shang Y."/>
            <person name="Youmans B."/>
            <person name="Ayvaz T."/>
            <person name="Ross M."/>
            <person name="Santibanez J."/>
            <person name="Aqrawi P."/>
            <person name="Gross S."/>
            <person name="Joshi V."/>
            <person name="Fowler G."/>
            <person name="Nazareth L."/>
            <person name="Reid J."/>
            <person name="Worley K."/>
            <person name="Petrosino J."/>
            <person name="Highlander S."/>
            <person name="Gibbs R."/>
        </authorList>
    </citation>
    <scope>NUCLEOTIDE SEQUENCE [LARGE SCALE GENOMIC DNA]</scope>
    <source>
        <strain evidence="10 11">SK355</strain>
    </source>
</reference>
<keyword evidence="3" id="KW-1003">Cell membrane</keyword>
<sequence>MKEKKIMVSYDLSRVFGLLPSLLQALPTTLWIMFVTALIGSLLGGLLAWAQIAEEQSFAGLARGYIFILRCTPPIVLLFLVFYGIPEFLEWWLGLDINNWSRTVFVIITMILLFAAMIAEVFKAAYLAVPKGQTEAGLSIGLTPVQTFLRIVLPQAFRIALPNLTTALLNLMRDAALAYTIGAVDVMGAGQNLISRNLGNYSLETYTAVALIYWGIALVVSLASQLLEKSLTVKER</sequence>
<evidence type="ECO:0000256" key="1">
    <source>
        <dbReference type="ARBA" id="ARBA00004651"/>
    </source>
</evidence>
<keyword evidence="5" id="KW-0029">Amino-acid transport</keyword>
<dbReference type="EMBL" id="AFFN01000004">
    <property type="protein sequence ID" value="EGJ43602.1"/>
    <property type="molecule type" value="Genomic_DNA"/>
</dbReference>
<dbReference type="InterPro" id="IPR000515">
    <property type="entry name" value="MetI-like"/>
</dbReference>
<evidence type="ECO:0000259" key="9">
    <source>
        <dbReference type="PROSITE" id="PS50928"/>
    </source>
</evidence>
<dbReference type="PANTHER" id="PTHR30614">
    <property type="entry name" value="MEMBRANE COMPONENT OF AMINO ACID ABC TRANSPORTER"/>
    <property type="match status" value="1"/>
</dbReference>
<gene>
    <name evidence="10" type="ORF">HMPREF9389_0282</name>
</gene>
<dbReference type="CDD" id="cd06261">
    <property type="entry name" value="TM_PBP2"/>
    <property type="match status" value="1"/>
</dbReference>
<evidence type="ECO:0000256" key="3">
    <source>
        <dbReference type="ARBA" id="ARBA00022475"/>
    </source>
</evidence>
<evidence type="ECO:0000313" key="11">
    <source>
        <dbReference type="Proteomes" id="UP000005589"/>
    </source>
</evidence>
<dbReference type="InterPro" id="IPR043429">
    <property type="entry name" value="ArtM/GltK/GlnP/TcyL/YhdX-like"/>
</dbReference>
<feature type="transmembrane region" description="Helical" evidence="8">
    <location>
        <begin position="206"/>
        <end position="227"/>
    </location>
</feature>
<evidence type="ECO:0000256" key="8">
    <source>
        <dbReference type="RuleBase" id="RU363032"/>
    </source>
</evidence>
<feature type="transmembrane region" description="Helical" evidence="8">
    <location>
        <begin position="176"/>
        <end position="194"/>
    </location>
</feature>
<feature type="transmembrane region" description="Helical" evidence="8">
    <location>
        <begin position="64"/>
        <end position="85"/>
    </location>
</feature>
<keyword evidence="6 8" id="KW-1133">Transmembrane helix</keyword>
<dbReference type="HOGENOM" id="CLU_019602_1_4_9"/>
<accession>F3UN74</accession>
<dbReference type="NCBIfam" id="TIGR01726">
    <property type="entry name" value="HEQRo_perm_3TM"/>
    <property type="match status" value="1"/>
</dbReference>
<dbReference type="eggNOG" id="COG0765">
    <property type="taxonomic scope" value="Bacteria"/>
</dbReference>
<evidence type="ECO:0000256" key="5">
    <source>
        <dbReference type="ARBA" id="ARBA00022970"/>
    </source>
</evidence>
<dbReference type="GO" id="GO:0006865">
    <property type="term" value="P:amino acid transport"/>
    <property type="evidence" value="ECO:0007669"/>
    <property type="project" value="UniProtKB-KW"/>
</dbReference>
<dbReference type="GO" id="GO:0022857">
    <property type="term" value="F:transmembrane transporter activity"/>
    <property type="evidence" value="ECO:0007669"/>
    <property type="project" value="InterPro"/>
</dbReference>
<feature type="domain" description="ABC transmembrane type-1" evidence="9">
    <location>
        <begin position="26"/>
        <end position="224"/>
    </location>
</feature>
<comment type="subcellular location">
    <subcellularLocation>
        <location evidence="1 8">Cell membrane</location>
        <topology evidence="1 8">Multi-pass membrane protein</topology>
    </subcellularLocation>
</comment>
<evidence type="ECO:0000256" key="7">
    <source>
        <dbReference type="ARBA" id="ARBA00023136"/>
    </source>
</evidence>
<dbReference type="PATRIC" id="fig|888816.3.peg.271"/>
<comment type="caution">
    <text evidence="10">The sequence shown here is derived from an EMBL/GenBank/DDBJ whole genome shotgun (WGS) entry which is preliminary data.</text>
</comment>
<dbReference type="Gene3D" id="1.10.3720.10">
    <property type="entry name" value="MetI-like"/>
    <property type="match status" value="1"/>
</dbReference>
<feature type="transmembrane region" description="Helical" evidence="8">
    <location>
        <begin position="30"/>
        <end position="52"/>
    </location>
</feature>
<dbReference type="AlphaFoldDB" id="F3UN74"/>
<organism evidence="10 11">
    <name type="scientific">Streptococcus sanguinis SK355</name>
    <dbReference type="NCBI Taxonomy" id="888816"/>
    <lineage>
        <taxon>Bacteria</taxon>
        <taxon>Bacillati</taxon>
        <taxon>Bacillota</taxon>
        <taxon>Bacilli</taxon>
        <taxon>Lactobacillales</taxon>
        <taxon>Streptococcaceae</taxon>
        <taxon>Streptococcus</taxon>
    </lineage>
</organism>
<evidence type="ECO:0000256" key="6">
    <source>
        <dbReference type="ARBA" id="ARBA00022989"/>
    </source>
</evidence>
<protein>
    <submittedName>
        <fullName evidence="10">Amino acid ABC superfamily ATP binding cassette transporter, membrane protein</fullName>
    </submittedName>
</protein>
<dbReference type="InterPro" id="IPR035906">
    <property type="entry name" value="MetI-like_sf"/>
</dbReference>
<dbReference type="InterPro" id="IPR010065">
    <property type="entry name" value="AA_ABC_transptr_permease_3TM"/>
</dbReference>
<keyword evidence="7 8" id="KW-0472">Membrane</keyword>
<dbReference type="GO" id="GO:0043190">
    <property type="term" value="C:ATP-binding cassette (ABC) transporter complex"/>
    <property type="evidence" value="ECO:0007669"/>
    <property type="project" value="InterPro"/>
</dbReference>
<dbReference type="PROSITE" id="PS50928">
    <property type="entry name" value="ABC_TM1"/>
    <property type="match status" value="1"/>
</dbReference>
<dbReference type="Pfam" id="PF00528">
    <property type="entry name" value="BPD_transp_1"/>
    <property type="match status" value="1"/>
</dbReference>
<dbReference type="PANTHER" id="PTHR30614:SF0">
    <property type="entry name" value="L-CYSTINE TRANSPORT SYSTEM PERMEASE PROTEIN TCYL"/>
    <property type="match status" value="1"/>
</dbReference>
<proteinExistence type="inferred from homology"/>
<dbReference type="Proteomes" id="UP000005589">
    <property type="component" value="Unassembled WGS sequence"/>
</dbReference>